<evidence type="ECO:0000313" key="2">
    <source>
        <dbReference type="Proteomes" id="UP000499080"/>
    </source>
</evidence>
<gene>
    <name evidence="1" type="ORF">AVEN_98074_1</name>
</gene>
<keyword evidence="2" id="KW-1185">Reference proteome</keyword>
<comment type="caution">
    <text evidence="1">The sequence shown here is derived from an EMBL/GenBank/DDBJ whole genome shotgun (WGS) entry which is preliminary data.</text>
</comment>
<evidence type="ECO:0000313" key="1">
    <source>
        <dbReference type="EMBL" id="GBN29121.1"/>
    </source>
</evidence>
<sequence>MPSRQRSGRRRATPERLLPAQAKCAPRAAAAGRICHNDECRVTVAEMPAYRRDMNFRYAHLLRQETPRRATLRREYRCRFSAATHVTACDERTRLCARVIFTINISPPSR</sequence>
<proteinExistence type="predicted"/>
<dbReference type="Proteomes" id="UP000499080">
    <property type="component" value="Unassembled WGS sequence"/>
</dbReference>
<name>A0A4Y2MPN0_ARAVE</name>
<accession>A0A4Y2MPN0</accession>
<reference evidence="1 2" key="1">
    <citation type="journal article" date="2019" name="Sci. Rep.">
        <title>Orb-weaving spider Araneus ventricosus genome elucidates the spidroin gene catalogue.</title>
        <authorList>
            <person name="Kono N."/>
            <person name="Nakamura H."/>
            <person name="Ohtoshi R."/>
            <person name="Moran D.A.P."/>
            <person name="Shinohara A."/>
            <person name="Yoshida Y."/>
            <person name="Fujiwara M."/>
            <person name="Mori M."/>
            <person name="Tomita M."/>
            <person name="Arakawa K."/>
        </authorList>
    </citation>
    <scope>NUCLEOTIDE SEQUENCE [LARGE SCALE GENOMIC DNA]</scope>
</reference>
<dbReference type="EMBL" id="BGPR01007736">
    <property type="protein sequence ID" value="GBN29121.1"/>
    <property type="molecule type" value="Genomic_DNA"/>
</dbReference>
<dbReference type="AlphaFoldDB" id="A0A4Y2MPN0"/>
<protein>
    <submittedName>
        <fullName evidence="1">Uncharacterized protein</fullName>
    </submittedName>
</protein>
<organism evidence="1 2">
    <name type="scientific">Araneus ventricosus</name>
    <name type="common">Orbweaver spider</name>
    <name type="synonym">Epeira ventricosa</name>
    <dbReference type="NCBI Taxonomy" id="182803"/>
    <lineage>
        <taxon>Eukaryota</taxon>
        <taxon>Metazoa</taxon>
        <taxon>Ecdysozoa</taxon>
        <taxon>Arthropoda</taxon>
        <taxon>Chelicerata</taxon>
        <taxon>Arachnida</taxon>
        <taxon>Araneae</taxon>
        <taxon>Araneomorphae</taxon>
        <taxon>Entelegynae</taxon>
        <taxon>Araneoidea</taxon>
        <taxon>Araneidae</taxon>
        <taxon>Araneus</taxon>
    </lineage>
</organism>